<feature type="compositionally biased region" description="Basic residues" evidence="1">
    <location>
        <begin position="201"/>
        <end position="211"/>
    </location>
</feature>
<evidence type="ECO:0000313" key="3">
    <source>
        <dbReference type="Proteomes" id="UP001586593"/>
    </source>
</evidence>
<name>A0ABR3VTY9_9PEZI</name>
<keyword evidence="3" id="KW-1185">Reference proteome</keyword>
<evidence type="ECO:0000256" key="1">
    <source>
        <dbReference type="SAM" id="MobiDB-lite"/>
    </source>
</evidence>
<feature type="compositionally biased region" description="Basic residues" evidence="1">
    <location>
        <begin position="106"/>
        <end position="115"/>
    </location>
</feature>
<proteinExistence type="predicted"/>
<dbReference type="EMBL" id="JAZHXJ010001249">
    <property type="protein sequence ID" value="KAL1845120.1"/>
    <property type="molecule type" value="Genomic_DNA"/>
</dbReference>
<evidence type="ECO:0000313" key="2">
    <source>
        <dbReference type="EMBL" id="KAL1845120.1"/>
    </source>
</evidence>
<reference evidence="2 3" key="1">
    <citation type="journal article" date="2024" name="Commun. Biol.">
        <title>Comparative genomic analysis of thermophilic fungi reveals convergent evolutionary adaptations and gene losses.</title>
        <authorList>
            <person name="Steindorff A.S."/>
            <person name="Aguilar-Pontes M.V."/>
            <person name="Robinson A.J."/>
            <person name="Andreopoulos B."/>
            <person name="LaButti K."/>
            <person name="Kuo A."/>
            <person name="Mondo S."/>
            <person name="Riley R."/>
            <person name="Otillar R."/>
            <person name="Haridas S."/>
            <person name="Lipzen A."/>
            <person name="Grimwood J."/>
            <person name="Schmutz J."/>
            <person name="Clum A."/>
            <person name="Reid I.D."/>
            <person name="Moisan M.C."/>
            <person name="Butler G."/>
            <person name="Nguyen T.T.M."/>
            <person name="Dewar K."/>
            <person name="Conant G."/>
            <person name="Drula E."/>
            <person name="Henrissat B."/>
            <person name="Hansel C."/>
            <person name="Singer S."/>
            <person name="Hutchinson M.I."/>
            <person name="de Vries R.P."/>
            <person name="Natvig D.O."/>
            <person name="Powell A.J."/>
            <person name="Tsang A."/>
            <person name="Grigoriev I.V."/>
        </authorList>
    </citation>
    <scope>NUCLEOTIDE SEQUENCE [LARGE SCALE GENOMIC DNA]</scope>
    <source>
        <strain evidence="2 3">ATCC 24622</strain>
    </source>
</reference>
<protein>
    <submittedName>
        <fullName evidence="2">Uncharacterized protein</fullName>
    </submittedName>
</protein>
<gene>
    <name evidence="2" type="ORF">VTK73DRAFT_1090</name>
</gene>
<organism evidence="2 3">
    <name type="scientific">Phialemonium thermophilum</name>
    <dbReference type="NCBI Taxonomy" id="223376"/>
    <lineage>
        <taxon>Eukaryota</taxon>
        <taxon>Fungi</taxon>
        <taxon>Dikarya</taxon>
        <taxon>Ascomycota</taxon>
        <taxon>Pezizomycotina</taxon>
        <taxon>Sordariomycetes</taxon>
        <taxon>Sordariomycetidae</taxon>
        <taxon>Cephalothecales</taxon>
        <taxon>Cephalothecaceae</taxon>
        <taxon>Phialemonium</taxon>
    </lineage>
</organism>
<feature type="compositionally biased region" description="Low complexity" evidence="1">
    <location>
        <begin position="1"/>
        <end position="10"/>
    </location>
</feature>
<feature type="region of interest" description="Disordered" evidence="1">
    <location>
        <begin position="1"/>
        <end position="211"/>
    </location>
</feature>
<comment type="caution">
    <text evidence="2">The sequence shown here is derived from an EMBL/GenBank/DDBJ whole genome shotgun (WGS) entry which is preliminary data.</text>
</comment>
<feature type="compositionally biased region" description="Basic and acidic residues" evidence="1">
    <location>
        <begin position="185"/>
        <end position="200"/>
    </location>
</feature>
<dbReference type="Proteomes" id="UP001586593">
    <property type="component" value="Unassembled WGS sequence"/>
</dbReference>
<sequence>MAFGRCYCLGRGRRRQRTAQGDGSSGVEGEPAPALPAGQLQDGRAGPASVEEGPLRGGPPPGAESQPRRASHRQLESPDRLPALQAEAQRGAEAVQRDEEAGSVARRAHVHHPLPRLRQLELPGASRVGGGQALPRHADERQGPAQHHPPQRRARDLRPRRRRRHHVQRPARRRRPPARRRLDLHHRPERAPPQHRDGASPRRRPPRRGGG</sequence>
<accession>A0ABR3VTY9</accession>
<feature type="compositionally biased region" description="Basic residues" evidence="1">
    <location>
        <begin position="158"/>
        <end position="184"/>
    </location>
</feature>